<evidence type="ECO:0000313" key="2">
    <source>
        <dbReference type="Proteomes" id="UP000004371"/>
    </source>
</evidence>
<accession>E8LTF8</accession>
<dbReference type="AlphaFoldDB" id="E8LTF8"/>
<dbReference type="Gene3D" id="6.10.280.50">
    <property type="match status" value="1"/>
</dbReference>
<dbReference type="Proteomes" id="UP000004371">
    <property type="component" value="Unassembled WGS sequence"/>
</dbReference>
<protein>
    <recommendedName>
        <fullName evidence="3">DUF465 domain-containing protein</fullName>
    </recommendedName>
</protein>
<dbReference type="Pfam" id="PF04325">
    <property type="entry name" value="DUF465"/>
    <property type="match status" value="1"/>
</dbReference>
<gene>
    <name evidence="1" type="ORF">VIBR0546_12072</name>
</gene>
<dbReference type="InterPro" id="IPR007420">
    <property type="entry name" value="DUF465"/>
</dbReference>
<dbReference type="EMBL" id="AEVS01000051">
    <property type="protein sequence ID" value="EGA66051.1"/>
    <property type="molecule type" value="Genomic_DNA"/>
</dbReference>
<name>E8LTF8_9VIBR</name>
<dbReference type="InterPro" id="IPR038444">
    <property type="entry name" value="DUF465_sf"/>
</dbReference>
<reference evidence="1 2" key="1">
    <citation type="journal article" date="2012" name="Int. J. Syst. Evol. Microbiol.">
        <title>Vibrio caribbeanicus sp. nov., isolated from the marine sponge Scleritoderma cyanea.</title>
        <authorList>
            <person name="Hoffmann M."/>
            <person name="Monday S.R."/>
            <person name="Allard M.W."/>
            <person name="Strain E.A."/>
            <person name="Whittaker P."/>
            <person name="Naum M."/>
            <person name="McCarthy P.J."/>
            <person name="Lopez J.V."/>
            <person name="Fischer M."/>
            <person name="Brown E.W."/>
        </authorList>
    </citation>
    <scope>NUCLEOTIDE SEQUENCE [LARGE SCALE GENOMIC DNA]</scope>
    <source>
        <strain evidence="1 2">LMG 20546</strain>
    </source>
</reference>
<keyword evidence="2" id="KW-1185">Reference proteome</keyword>
<comment type="caution">
    <text evidence="1">The sequence shown here is derived from an EMBL/GenBank/DDBJ whole genome shotgun (WGS) entry which is preliminary data.</text>
</comment>
<dbReference type="eggNOG" id="COG2841">
    <property type="taxonomic scope" value="Bacteria"/>
</dbReference>
<dbReference type="RefSeq" id="WP_006879108.1">
    <property type="nucleotide sequence ID" value="NZ_AEVS01000051.1"/>
</dbReference>
<dbReference type="OrthoDB" id="1263265at2"/>
<evidence type="ECO:0000313" key="1">
    <source>
        <dbReference type="EMBL" id="EGA66051.1"/>
    </source>
</evidence>
<organism evidence="1 2">
    <name type="scientific">Vibrio brasiliensis LMG 20546</name>
    <dbReference type="NCBI Taxonomy" id="945543"/>
    <lineage>
        <taxon>Bacteria</taxon>
        <taxon>Pseudomonadati</taxon>
        <taxon>Pseudomonadota</taxon>
        <taxon>Gammaproteobacteria</taxon>
        <taxon>Vibrionales</taxon>
        <taxon>Vibrionaceae</taxon>
        <taxon>Vibrio</taxon>
        <taxon>Vibrio oreintalis group</taxon>
    </lineage>
</organism>
<sequence>MLGEDHSLLKEFPQHKQTILALAKENPEFAELMKEYNALDKDIRKLELRDSPISDEEMHLMKHNRSEMKDRLHQYLIA</sequence>
<proteinExistence type="predicted"/>
<evidence type="ECO:0008006" key="3">
    <source>
        <dbReference type="Google" id="ProtNLM"/>
    </source>
</evidence>
<dbReference type="STRING" id="945543.VIBR0546_12072"/>